<keyword evidence="5" id="KW-1185">Reference proteome</keyword>
<dbReference type="NCBIfam" id="NF040568">
    <property type="entry name" value="SCO2525_fam"/>
    <property type="match status" value="1"/>
</dbReference>
<dbReference type="Gene3D" id="3.40.50.150">
    <property type="entry name" value="Vaccinia Virus protein VP39"/>
    <property type="match status" value="1"/>
</dbReference>
<dbReference type="InterPro" id="IPR000940">
    <property type="entry name" value="NNMT_TEMT_trans"/>
</dbReference>
<sequence length="253" mass="28744">MGANAEFEWNEFDSDSYVAQNYAKMLRADRKFIEIVRDFFAARAPGTALRGVDVGTGANLYPALLMLPFCEEITLIEYSRSNVRWLHNEISEPKAGNAGARPPGYSQTWDPYWNVLSENRRYRSVGDPRRSLTQRSRIEQGSIFDLSTDQRQWDIGTMFFVAESISRQPEEFRRALHAFIGALRPGALFAAAFMEKSDGYQVGDRGFPAVQVTEHEVRECLAESCQDVHFDHHTAEPGLRTGYTGMIIAYGRR</sequence>
<organism evidence="4 5">
    <name type="scientific">Actinomadura adrarensis</name>
    <dbReference type="NCBI Taxonomy" id="1819600"/>
    <lineage>
        <taxon>Bacteria</taxon>
        <taxon>Bacillati</taxon>
        <taxon>Actinomycetota</taxon>
        <taxon>Actinomycetes</taxon>
        <taxon>Streptosporangiales</taxon>
        <taxon>Thermomonosporaceae</taxon>
        <taxon>Actinomadura</taxon>
    </lineage>
</organism>
<evidence type="ECO:0000256" key="1">
    <source>
        <dbReference type="ARBA" id="ARBA00022603"/>
    </source>
</evidence>
<keyword evidence="2" id="KW-0808">Transferase</keyword>
<evidence type="ECO:0000313" key="5">
    <source>
        <dbReference type="Proteomes" id="UP001597083"/>
    </source>
</evidence>
<dbReference type="InterPro" id="IPR029063">
    <property type="entry name" value="SAM-dependent_MTases_sf"/>
</dbReference>
<protein>
    <submittedName>
        <fullName evidence="4">SCO2525 family SAM-dependent methyltransferase</fullName>
    </submittedName>
</protein>
<dbReference type="Proteomes" id="UP001597083">
    <property type="component" value="Unassembled WGS sequence"/>
</dbReference>
<dbReference type="PANTHER" id="PTHR10867:SF17">
    <property type="entry name" value="NICOTINAMIDE N-METHYLTRANSFERASE"/>
    <property type="match status" value="1"/>
</dbReference>
<proteinExistence type="predicted"/>
<dbReference type="GO" id="GO:0008168">
    <property type="term" value="F:methyltransferase activity"/>
    <property type="evidence" value="ECO:0007669"/>
    <property type="project" value="UniProtKB-KW"/>
</dbReference>
<dbReference type="PROSITE" id="PS51681">
    <property type="entry name" value="SAM_MT_NNMT_PNMT_TEMT"/>
    <property type="match status" value="1"/>
</dbReference>
<dbReference type="Pfam" id="PF01234">
    <property type="entry name" value="NNMT_PNMT_TEMT"/>
    <property type="match status" value="1"/>
</dbReference>
<name>A0ABW3CSW9_9ACTN</name>
<reference evidence="5" key="1">
    <citation type="journal article" date="2019" name="Int. J. Syst. Evol. Microbiol.">
        <title>The Global Catalogue of Microorganisms (GCM) 10K type strain sequencing project: providing services to taxonomists for standard genome sequencing and annotation.</title>
        <authorList>
            <consortium name="The Broad Institute Genomics Platform"/>
            <consortium name="The Broad Institute Genome Sequencing Center for Infectious Disease"/>
            <person name="Wu L."/>
            <person name="Ma J."/>
        </authorList>
    </citation>
    <scope>NUCLEOTIDE SEQUENCE [LARGE SCALE GENOMIC DNA]</scope>
    <source>
        <strain evidence="5">JCM 31696</strain>
    </source>
</reference>
<dbReference type="EMBL" id="JBHTIR010004236">
    <property type="protein sequence ID" value="MFD0856728.1"/>
    <property type="molecule type" value="Genomic_DNA"/>
</dbReference>
<accession>A0ABW3CSW9</accession>
<keyword evidence="3" id="KW-0949">S-adenosyl-L-methionine</keyword>
<dbReference type="GO" id="GO:0032259">
    <property type="term" value="P:methylation"/>
    <property type="evidence" value="ECO:0007669"/>
    <property type="project" value="UniProtKB-KW"/>
</dbReference>
<evidence type="ECO:0000256" key="3">
    <source>
        <dbReference type="ARBA" id="ARBA00022691"/>
    </source>
</evidence>
<dbReference type="SUPFAM" id="SSF53335">
    <property type="entry name" value="S-adenosyl-L-methionine-dependent methyltransferases"/>
    <property type="match status" value="1"/>
</dbReference>
<comment type="caution">
    <text evidence="4">The sequence shown here is derived from an EMBL/GenBank/DDBJ whole genome shotgun (WGS) entry which is preliminary data.</text>
</comment>
<evidence type="ECO:0000256" key="2">
    <source>
        <dbReference type="ARBA" id="ARBA00022679"/>
    </source>
</evidence>
<evidence type="ECO:0000313" key="4">
    <source>
        <dbReference type="EMBL" id="MFD0856728.1"/>
    </source>
</evidence>
<keyword evidence="1 4" id="KW-0489">Methyltransferase</keyword>
<gene>
    <name evidence="4" type="ORF">ACFQ07_31135</name>
</gene>
<dbReference type="PANTHER" id="PTHR10867">
    <property type="entry name" value="NNMT/PNMT/TEMT FAMILY MEMBER"/>
    <property type="match status" value="1"/>
</dbReference>